<name>A0A7D3USD8_9VIRU</name>
<gene>
    <name evidence="1" type="ORF">Fadolivirus_1_32</name>
</gene>
<dbReference type="Proteomes" id="UP001162001">
    <property type="component" value="Segment"/>
</dbReference>
<reference evidence="1 2" key="1">
    <citation type="submission" date="2020-04" db="EMBL/GenBank/DDBJ databases">
        <title>Advantages and limits of metagenomic assembly and binning of a giant virus.</title>
        <authorList>
            <person name="Schulz F."/>
            <person name="Andreani J."/>
            <person name="Francis R."/>
            <person name="Boudjemaa H."/>
            <person name="Bou Khalil J.Y."/>
            <person name="Lee J."/>
            <person name="La Scola B."/>
            <person name="Woyke T."/>
        </authorList>
    </citation>
    <scope>NUCLEOTIDE SEQUENCE [LARGE SCALE GENOMIC DNA]</scope>
    <source>
        <strain evidence="1 2">FV1/VV64</strain>
    </source>
</reference>
<evidence type="ECO:0000313" key="2">
    <source>
        <dbReference type="Proteomes" id="UP001162001"/>
    </source>
</evidence>
<keyword evidence="2" id="KW-1185">Reference proteome</keyword>
<sequence length="84" mass="9716">MALKQPPIGLPPVNIFNQTFTECILCESTNPGNGNGRLFNRQYHICETCFKKYYKRASNKNMNSIGPLIHIALKNKKRKDKYKK</sequence>
<dbReference type="EMBL" id="MT418680">
    <property type="protein sequence ID" value="QKF93490.1"/>
    <property type="molecule type" value="Genomic_DNA"/>
</dbReference>
<evidence type="ECO:0000313" key="1">
    <source>
        <dbReference type="EMBL" id="QKF93490.1"/>
    </source>
</evidence>
<protein>
    <submittedName>
        <fullName evidence="1">Uncharacterized protein</fullName>
    </submittedName>
</protein>
<organism evidence="1 2">
    <name type="scientific">Fadolivirus FV1/VV64</name>
    <dbReference type="NCBI Taxonomy" id="3070911"/>
    <lineage>
        <taxon>Viruses</taxon>
        <taxon>Varidnaviria</taxon>
        <taxon>Bamfordvirae</taxon>
        <taxon>Nucleocytoviricota</taxon>
        <taxon>Megaviricetes</taxon>
        <taxon>Imitervirales</taxon>
        <taxon>Mimiviridae</taxon>
        <taxon>Klosneuvirinae</taxon>
        <taxon>Fadolivirus</taxon>
        <taxon>Fadolivirus algeromassiliense</taxon>
    </lineage>
</organism>
<proteinExistence type="predicted"/>
<accession>A0A7D3USD8</accession>